<dbReference type="InterPro" id="IPR056884">
    <property type="entry name" value="NPHP3-like_N"/>
</dbReference>
<dbReference type="KEGG" id="glz:GLAREA_13077"/>
<dbReference type="PANTHER" id="PTHR40619">
    <property type="entry name" value="FUNGAL STAND N-TERMINAL GOODBYE DOMAIN-CONTAINING PROTEIN"/>
    <property type="match status" value="1"/>
</dbReference>
<sequence>MASPSQSNVGAPAPFPAISLSPLLKTRKPAIHLHEVVELYMQSQKSGLDGTIHRALNTNDPRVKLDPNRHKWRPTETEEADLEALYSDIEGDKREFLKAMDLYESNAEPKYKLHINMKDTHSMNDVLESIDEARKKYDEKEVGVFGSIRKAFRRLGDKENVCNTWLGLLPGDSEYFSIICGGLKMIFGAAGHLRKINDEIVNALVELPTILGRNRRMIVVHKASTELRNLSSALYVAILHAMSHILSYYRERLFVKSLKVLATQTSFQRELLIKISAINQCSDAIGKEAELCGMELTKQIHKEAILIRKISEGVYEKTGAISEQTGEISQKTDHLTVSVEDLRLRTEKAEKRAIMAEQKSKEYHEETCRALNLLTSLFMKQPELAKQAAERDSSTPYNTPHKIPQSAVTAMDSKAARKLLLARLSYGRETPRADLRSNLRHALSLSIGDQDRAVYVMQSTALQLWLQETTSSALLVNGGAHSSGLRSPMSFVSAKLANSLREARKQGPANIDSNIIDLHFFCGEHSNWRDGEEDDMPGPASVINSLLAQLLTQYKHFDVASIKHLKKLEWHDLKAMGNILGKLLTQLPSRMMVFCIIDGLSFYDDDDMVEDLEKLVKKLINLTRRGSDENCMFKLLLTVPTRLRLDAVGSLDEEGEVLDVPEIIDRGGGFNDMQWDLGAGQDVAELAGLAIDVD</sequence>
<dbReference type="Pfam" id="PF24809">
    <property type="entry name" value="DUF7708"/>
    <property type="match status" value="1"/>
</dbReference>
<reference evidence="5 6" key="1">
    <citation type="journal article" date="2013" name="BMC Genomics">
        <title>Genomics-driven discovery of the pneumocandin biosynthetic gene cluster in the fungus Glarea lozoyensis.</title>
        <authorList>
            <person name="Chen L."/>
            <person name="Yue Q."/>
            <person name="Zhang X."/>
            <person name="Xiang M."/>
            <person name="Wang C."/>
            <person name="Li S."/>
            <person name="Che Y."/>
            <person name="Ortiz-Lopez F.J."/>
            <person name="Bills G.F."/>
            <person name="Liu X."/>
            <person name="An Z."/>
        </authorList>
    </citation>
    <scope>NUCLEOTIDE SEQUENCE [LARGE SCALE GENOMIC DNA]</scope>
    <source>
        <strain evidence="6">ATCC 20868 / MF5171</strain>
    </source>
</reference>
<name>S3CYK2_GLAL2</name>
<evidence type="ECO:0000313" key="5">
    <source>
        <dbReference type="EMBL" id="EPE30029.1"/>
    </source>
</evidence>
<evidence type="ECO:0000256" key="2">
    <source>
        <dbReference type="SAM" id="Coils"/>
    </source>
</evidence>
<dbReference type="InterPro" id="IPR056125">
    <property type="entry name" value="DUF7708"/>
</dbReference>
<dbReference type="HOGENOM" id="CLU_030266_1_0_1"/>
<dbReference type="RefSeq" id="XP_008082925.1">
    <property type="nucleotide sequence ID" value="XM_008084734.1"/>
</dbReference>
<evidence type="ECO:0000259" key="4">
    <source>
        <dbReference type="Pfam" id="PF24883"/>
    </source>
</evidence>
<feature type="domain" description="Nephrocystin 3-like N-terminal" evidence="4">
    <location>
        <begin position="457"/>
        <end position="624"/>
    </location>
</feature>
<accession>S3CYK2</accession>
<keyword evidence="2" id="KW-0175">Coiled coil</keyword>
<dbReference type="GeneID" id="19472117"/>
<dbReference type="Pfam" id="PF24883">
    <property type="entry name" value="NPHP3_N"/>
    <property type="match status" value="1"/>
</dbReference>
<evidence type="ECO:0000313" key="6">
    <source>
        <dbReference type="Proteomes" id="UP000016922"/>
    </source>
</evidence>
<dbReference type="EMBL" id="KE145366">
    <property type="protein sequence ID" value="EPE30029.1"/>
    <property type="molecule type" value="Genomic_DNA"/>
</dbReference>
<gene>
    <name evidence="5" type="ORF">GLAREA_13077</name>
</gene>
<organism evidence="5 6">
    <name type="scientific">Glarea lozoyensis (strain ATCC 20868 / MF5171)</name>
    <dbReference type="NCBI Taxonomy" id="1116229"/>
    <lineage>
        <taxon>Eukaryota</taxon>
        <taxon>Fungi</taxon>
        <taxon>Dikarya</taxon>
        <taxon>Ascomycota</taxon>
        <taxon>Pezizomycotina</taxon>
        <taxon>Leotiomycetes</taxon>
        <taxon>Helotiales</taxon>
        <taxon>Helotiaceae</taxon>
        <taxon>Glarea</taxon>
    </lineage>
</organism>
<dbReference type="PANTHER" id="PTHR40619:SF3">
    <property type="entry name" value="FUNGAL STAND N-TERMINAL GOODBYE DOMAIN-CONTAINING PROTEIN"/>
    <property type="match status" value="1"/>
</dbReference>
<feature type="domain" description="DUF7708" evidence="3">
    <location>
        <begin position="172"/>
        <end position="290"/>
    </location>
</feature>
<dbReference type="OrthoDB" id="5419927at2759"/>
<dbReference type="AlphaFoldDB" id="S3CYK2"/>
<dbReference type="eggNOG" id="ENOG502RVCS">
    <property type="taxonomic scope" value="Eukaryota"/>
</dbReference>
<evidence type="ECO:0000256" key="1">
    <source>
        <dbReference type="ARBA" id="ARBA00022737"/>
    </source>
</evidence>
<protein>
    <submittedName>
        <fullName evidence="5">Uncharacterized protein</fullName>
    </submittedName>
</protein>
<keyword evidence="1" id="KW-0677">Repeat</keyword>
<evidence type="ECO:0000259" key="3">
    <source>
        <dbReference type="Pfam" id="PF24809"/>
    </source>
</evidence>
<keyword evidence="6" id="KW-1185">Reference proteome</keyword>
<feature type="coiled-coil region" evidence="2">
    <location>
        <begin position="339"/>
        <end position="366"/>
    </location>
</feature>
<proteinExistence type="predicted"/>
<dbReference type="Proteomes" id="UP000016922">
    <property type="component" value="Unassembled WGS sequence"/>
</dbReference>
<dbReference type="OMA" id="WIRTPTS"/>